<proteinExistence type="predicted"/>
<name>A0A4U6TL29_SETVI</name>
<dbReference type="EMBL" id="CM016559">
    <property type="protein sequence ID" value="TKW01765.1"/>
    <property type="molecule type" value="Genomic_DNA"/>
</dbReference>
<evidence type="ECO:0000313" key="2">
    <source>
        <dbReference type="Proteomes" id="UP000298652"/>
    </source>
</evidence>
<dbReference type="AlphaFoldDB" id="A0A4U6TL29"/>
<evidence type="ECO:0000313" key="1">
    <source>
        <dbReference type="EMBL" id="TKW01765.1"/>
    </source>
</evidence>
<dbReference type="Gramene" id="TKW01765">
    <property type="protein sequence ID" value="TKW01765"/>
    <property type="gene ID" value="SEVIR_8G200301v2"/>
</dbReference>
<accession>A0A4U6TL29</accession>
<keyword evidence="2" id="KW-1185">Reference proteome</keyword>
<reference evidence="1" key="1">
    <citation type="submission" date="2019-03" db="EMBL/GenBank/DDBJ databases">
        <title>WGS assembly of Setaria viridis.</title>
        <authorList>
            <person name="Huang P."/>
            <person name="Jenkins J."/>
            <person name="Grimwood J."/>
            <person name="Barry K."/>
            <person name="Healey A."/>
            <person name="Mamidi S."/>
            <person name="Sreedasyam A."/>
            <person name="Shu S."/>
            <person name="Feldman M."/>
            <person name="Wu J."/>
            <person name="Yu Y."/>
            <person name="Chen C."/>
            <person name="Johnson J."/>
            <person name="Rokhsar D."/>
            <person name="Baxter I."/>
            <person name="Schmutz J."/>
            <person name="Brutnell T."/>
            <person name="Kellogg E."/>
        </authorList>
    </citation>
    <scope>NUCLEOTIDE SEQUENCE [LARGE SCALE GENOMIC DNA]</scope>
</reference>
<gene>
    <name evidence="1" type="ORF">SEVIR_8G200301v2</name>
</gene>
<sequence length="80" mass="8973">MEIKSSCMRCIDSCSKVGSMRTQATQGEGFLSSLAHWKPCLILFKCLLLLCACLNKMCATYLSFSINSFCKAWFGSFAYF</sequence>
<organism evidence="1 2">
    <name type="scientific">Setaria viridis</name>
    <name type="common">Green bristlegrass</name>
    <name type="synonym">Setaria italica subsp. viridis</name>
    <dbReference type="NCBI Taxonomy" id="4556"/>
    <lineage>
        <taxon>Eukaryota</taxon>
        <taxon>Viridiplantae</taxon>
        <taxon>Streptophyta</taxon>
        <taxon>Embryophyta</taxon>
        <taxon>Tracheophyta</taxon>
        <taxon>Spermatophyta</taxon>
        <taxon>Magnoliopsida</taxon>
        <taxon>Liliopsida</taxon>
        <taxon>Poales</taxon>
        <taxon>Poaceae</taxon>
        <taxon>PACMAD clade</taxon>
        <taxon>Panicoideae</taxon>
        <taxon>Panicodae</taxon>
        <taxon>Paniceae</taxon>
        <taxon>Cenchrinae</taxon>
        <taxon>Setaria</taxon>
    </lineage>
</organism>
<dbReference type="Proteomes" id="UP000298652">
    <property type="component" value="Chromosome 8"/>
</dbReference>
<protein>
    <submittedName>
        <fullName evidence="1">Uncharacterized protein</fullName>
    </submittedName>
</protein>